<evidence type="ECO:0000256" key="2">
    <source>
        <dbReference type="RuleBase" id="RU000507"/>
    </source>
</evidence>
<dbReference type="GO" id="GO:0004792">
    <property type="term" value="F:thiosulfate-cyanide sulfurtransferase activity"/>
    <property type="evidence" value="ECO:0007669"/>
    <property type="project" value="InterPro"/>
</dbReference>
<organism evidence="4 5">
    <name type="scientific">Leptospira tipperaryensis</name>
    <dbReference type="NCBI Taxonomy" id="2564040"/>
    <lineage>
        <taxon>Bacteria</taxon>
        <taxon>Pseudomonadati</taxon>
        <taxon>Spirochaetota</taxon>
        <taxon>Spirochaetia</taxon>
        <taxon>Leptospirales</taxon>
        <taxon>Leptospiraceae</taxon>
        <taxon>Leptospira</taxon>
    </lineage>
</organism>
<evidence type="ECO:0000256" key="1">
    <source>
        <dbReference type="ARBA" id="ARBA00022737"/>
    </source>
</evidence>
<keyword evidence="5" id="KW-1185">Reference proteome</keyword>
<dbReference type="PANTHER" id="PTHR43855">
    <property type="entry name" value="THIOSULFATE SULFURTRANSFERASE"/>
    <property type="match status" value="1"/>
</dbReference>
<evidence type="ECO:0000313" key="4">
    <source>
        <dbReference type="EMBL" id="AOP33113.1"/>
    </source>
</evidence>
<protein>
    <recommendedName>
        <fullName evidence="2">Sulfurtransferase</fullName>
    </recommendedName>
</protein>
<keyword evidence="2" id="KW-0808">Transferase</keyword>
<dbReference type="Proteomes" id="UP000094197">
    <property type="component" value="Chromosome 1"/>
</dbReference>
<dbReference type="OrthoDB" id="9770030at2"/>
<dbReference type="KEGG" id="laj:A0128_04110"/>
<feature type="domain" description="Rhodanese" evidence="3">
    <location>
        <begin position="164"/>
        <end position="271"/>
    </location>
</feature>
<keyword evidence="1" id="KW-0677">Repeat</keyword>
<gene>
    <name evidence="4" type="ORF">A0128_04110</name>
</gene>
<proteinExistence type="predicted"/>
<dbReference type="InterPro" id="IPR001763">
    <property type="entry name" value="Rhodanese-like_dom"/>
</dbReference>
<dbReference type="AlphaFoldDB" id="A0A1D7UU89"/>
<dbReference type="InterPro" id="IPR036873">
    <property type="entry name" value="Rhodanese-like_dom_sf"/>
</dbReference>
<accession>A0A1D7UU89</accession>
<dbReference type="PANTHER" id="PTHR43855:SF1">
    <property type="entry name" value="THIOSULFATE SULFURTRANSFERASE"/>
    <property type="match status" value="1"/>
</dbReference>
<sequence>MIVTSSWLQDQFVNLNIRIVDVRGKVQDTQPRYVPLPEEYEAGHIPGAVFVDWTRDIVDLDDPVPVNVAGPEKFRTLMESLGIGDETFVVTYDDHNSMFAGRLAWALRYYGHDKVAVLDGGFKNWKLEGRMIETNVPAQTFPSAKFTPKIRKELRKTADEVQERSSDVLLIDGRKPEVYAKGFIPGAHNVPHPNLIDPVTGKFLPGEELKRAFQVAGIDVEHLPEKIIVYCNGGVSATVPLTALEILGKSDVSLYDGSWNEWGKDPLRAKKEI</sequence>
<dbReference type="Pfam" id="PF00581">
    <property type="entry name" value="Rhodanese"/>
    <property type="match status" value="2"/>
</dbReference>
<dbReference type="PROSITE" id="PS50206">
    <property type="entry name" value="RHODANESE_3"/>
    <property type="match status" value="2"/>
</dbReference>
<dbReference type="InterPro" id="IPR051126">
    <property type="entry name" value="Thiosulfate_sulfurtransferase"/>
</dbReference>
<dbReference type="SUPFAM" id="SSF52821">
    <property type="entry name" value="Rhodanese/Cell cycle control phosphatase"/>
    <property type="match status" value="2"/>
</dbReference>
<dbReference type="PROSITE" id="PS00380">
    <property type="entry name" value="RHODANESE_1"/>
    <property type="match status" value="1"/>
</dbReference>
<dbReference type="InterPro" id="IPR001307">
    <property type="entry name" value="Thiosulphate_STrfase_CS"/>
</dbReference>
<dbReference type="CDD" id="cd01449">
    <property type="entry name" value="TST_Repeat_2"/>
    <property type="match status" value="1"/>
</dbReference>
<name>A0A1D7UU89_9LEPT</name>
<evidence type="ECO:0000313" key="5">
    <source>
        <dbReference type="Proteomes" id="UP000094197"/>
    </source>
</evidence>
<feature type="domain" description="Rhodanese" evidence="3">
    <location>
        <begin position="16"/>
        <end position="134"/>
    </location>
</feature>
<dbReference type="Gene3D" id="3.40.250.10">
    <property type="entry name" value="Rhodanese-like domain"/>
    <property type="match status" value="2"/>
</dbReference>
<dbReference type="PROSITE" id="PS00683">
    <property type="entry name" value="RHODANESE_2"/>
    <property type="match status" value="1"/>
</dbReference>
<dbReference type="SMART" id="SM00450">
    <property type="entry name" value="RHOD"/>
    <property type="match status" value="2"/>
</dbReference>
<dbReference type="EMBL" id="CP015217">
    <property type="protein sequence ID" value="AOP33113.1"/>
    <property type="molecule type" value="Genomic_DNA"/>
</dbReference>
<reference evidence="4 5" key="1">
    <citation type="submission" date="2016-04" db="EMBL/GenBank/DDBJ databases">
        <title>Complete genome seqeunce of Leptospira alstonii serovar Room22.</title>
        <authorList>
            <person name="Nally J.E."/>
            <person name="Bayles D.O."/>
            <person name="Hurley D."/>
            <person name="Fanning S."/>
            <person name="McMahon B.J."/>
            <person name="Arent Z."/>
        </authorList>
    </citation>
    <scope>NUCLEOTIDE SEQUENCE [LARGE SCALE GENOMIC DNA]</scope>
    <source>
        <strain evidence="4 5">GWTS #1</strain>
    </source>
</reference>
<dbReference type="CDD" id="cd01448">
    <property type="entry name" value="TST_Repeat_1"/>
    <property type="match status" value="1"/>
</dbReference>
<evidence type="ECO:0000259" key="3">
    <source>
        <dbReference type="PROSITE" id="PS50206"/>
    </source>
</evidence>
<dbReference type="RefSeq" id="WP_069606354.1">
    <property type="nucleotide sequence ID" value="NZ_CP015217.1"/>
</dbReference>